<evidence type="ECO:0000313" key="5">
    <source>
        <dbReference type="Proteomes" id="UP001202717"/>
    </source>
</evidence>
<name>A0ABY7S0F3_9FLAO</name>
<evidence type="ECO:0000256" key="2">
    <source>
        <dbReference type="SAM" id="SignalP"/>
    </source>
</evidence>
<keyword evidence="2" id="KW-0732">Signal</keyword>
<dbReference type="InterPro" id="IPR030392">
    <property type="entry name" value="S74_ICA"/>
</dbReference>
<evidence type="ECO:0000259" key="3">
    <source>
        <dbReference type="PROSITE" id="PS51688"/>
    </source>
</evidence>
<protein>
    <submittedName>
        <fullName evidence="4">Tail fiber domain-containing protein</fullName>
    </submittedName>
</protein>
<dbReference type="RefSeq" id="WP_249995219.1">
    <property type="nucleotide sequence ID" value="NZ_CP116221.1"/>
</dbReference>
<accession>A0ABY7S0F3</accession>
<dbReference type="EMBL" id="CP116221">
    <property type="protein sequence ID" value="WCO02450.1"/>
    <property type="molecule type" value="Genomic_DNA"/>
</dbReference>
<proteinExistence type="predicted"/>
<feature type="domain" description="Peptidase S74" evidence="3">
    <location>
        <begin position="615"/>
        <end position="733"/>
    </location>
</feature>
<sequence>MKMFKLVLFFTLLATCFLNAQVGINTTSPNASLDIRSSNAAAPNNTDGILIPKIDDYPSVNPTSVQDGMLVYVTGSGSVVKGFYYWNNMTTTWVSIAANSIEKINDLIDGKSDNDGTDNGSSIFLGINSGVNDDETNNYNAGFGISALTDNTSGSNNSAFGNRALRMNTTGSRNVGLGSRSGWNSNGSNNVFIGYESGFSELNSNRLYIENSSSTSPLVYGEFDNDLLRVNGDLEIVKTTNSSLKVKTNDGNSSSLSLVEGADYGFEFLYTGSDDKLSLWSRTFTGNEGERMTWLKNGKVGINDTAPDALLDIEATNSATPTNTDGILIPRVDAFPATNPTAIQNGMLVFLNTDNTFYFWRNSTNSWKKLSTIERIDDLLDGKSDSDGSNNGSSIFIGVNAGLTDNSADNRNVAIGYQASEDNLSGTNNTAIGYQSLQNNRVDYNVAIGNKALFSTIVGNQNTAVGYATLELNTGRYNTAVGYIALQSNTNGDGNTTLGNQALSSNTNGDNNVAIGYRSMLDNSTGGNNVAMGYHALQNNISGDSNVAIGGAASYIITTGSSNTAIGQGATALAANFYNTSAIGAGATPNSPNQVRLGNASVAVIGGYANWSNFSDSRLKTNIKEDIVGLDFIKKLRPVSYNLDMEAIARFEKTPDSLRLRDAEQLKAKEIQTGFIAQEVEAAAQAVGFDFHGIVKPYDSDGTYALRYSEFVVPLVKAMQEQQVIIEAQKEELKAIRLEIEEIKALFKKD</sequence>
<dbReference type="PROSITE" id="PS51688">
    <property type="entry name" value="ICA"/>
    <property type="match status" value="1"/>
</dbReference>
<keyword evidence="5" id="KW-1185">Reference proteome</keyword>
<dbReference type="InterPro" id="IPR011049">
    <property type="entry name" value="Serralysin-like_metalloprot_C"/>
</dbReference>
<reference evidence="4 5" key="1">
    <citation type="submission" date="2023-01" db="EMBL/GenBank/DDBJ databases">
        <title>Psychroserpens ponticola sp. nov., isolated from seawater.</title>
        <authorList>
            <person name="Kristyanto S."/>
            <person name="Jung J."/>
            <person name="Kim J.M."/>
            <person name="Jeon C.O."/>
        </authorList>
    </citation>
    <scope>NUCLEOTIDE SEQUENCE [LARGE SCALE GENOMIC DNA]</scope>
    <source>
        <strain evidence="4 5">MSW6</strain>
    </source>
</reference>
<gene>
    <name evidence="4" type="ORF">MUN68_002910</name>
</gene>
<evidence type="ECO:0000256" key="1">
    <source>
        <dbReference type="SAM" id="Coils"/>
    </source>
</evidence>
<evidence type="ECO:0000313" key="4">
    <source>
        <dbReference type="EMBL" id="WCO02450.1"/>
    </source>
</evidence>
<keyword evidence="1" id="KW-0175">Coiled coil</keyword>
<feature type="signal peptide" evidence="2">
    <location>
        <begin position="1"/>
        <end position="20"/>
    </location>
</feature>
<dbReference type="Pfam" id="PF13884">
    <property type="entry name" value="Peptidase_S74"/>
    <property type="match status" value="1"/>
</dbReference>
<feature type="coiled-coil region" evidence="1">
    <location>
        <begin position="719"/>
        <end position="746"/>
    </location>
</feature>
<organism evidence="4 5">
    <name type="scientific">Psychroserpens ponticola</name>
    <dbReference type="NCBI Taxonomy" id="2932268"/>
    <lineage>
        <taxon>Bacteria</taxon>
        <taxon>Pseudomonadati</taxon>
        <taxon>Bacteroidota</taxon>
        <taxon>Flavobacteriia</taxon>
        <taxon>Flavobacteriales</taxon>
        <taxon>Flavobacteriaceae</taxon>
        <taxon>Psychroserpens</taxon>
    </lineage>
</organism>
<dbReference type="Proteomes" id="UP001202717">
    <property type="component" value="Chromosome"/>
</dbReference>
<dbReference type="Gene3D" id="2.150.10.10">
    <property type="entry name" value="Serralysin-like metalloprotease, C-terminal"/>
    <property type="match status" value="2"/>
</dbReference>
<feature type="chain" id="PRO_5046447961" evidence="2">
    <location>
        <begin position="21"/>
        <end position="750"/>
    </location>
</feature>